<dbReference type="GO" id="GO:0016787">
    <property type="term" value="F:hydrolase activity"/>
    <property type="evidence" value="ECO:0007669"/>
    <property type="project" value="InterPro"/>
</dbReference>
<comment type="caution">
    <text evidence="3">The sequence shown here is derived from an EMBL/GenBank/DDBJ whole genome shotgun (WGS) entry which is preliminary data.</text>
</comment>
<dbReference type="Pfam" id="PF00149">
    <property type="entry name" value="Metallophos"/>
    <property type="match status" value="1"/>
</dbReference>
<feature type="compositionally biased region" description="Basic and acidic residues" evidence="1">
    <location>
        <begin position="12"/>
        <end position="21"/>
    </location>
</feature>
<evidence type="ECO:0000313" key="3">
    <source>
        <dbReference type="EMBL" id="OAA73618.1"/>
    </source>
</evidence>
<dbReference type="InterPro" id="IPR004843">
    <property type="entry name" value="Calcineurin-like_PHP"/>
</dbReference>
<dbReference type="InterPro" id="IPR029052">
    <property type="entry name" value="Metallo-depent_PP-like"/>
</dbReference>
<dbReference type="SUPFAM" id="SSF56300">
    <property type="entry name" value="Metallo-dependent phosphatases"/>
    <property type="match status" value="1"/>
</dbReference>
<feature type="domain" description="Calcineurin-like phosphoesterase" evidence="2">
    <location>
        <begin position="90"/>
        <end position="263"/>
    </location>
</feature>
<dbReference type="AlphaFoldDB" id="A0A168EBP0"/>
<dbReference type="EMBL" id="AZHB01000001">
    <property type="protein sequence ID" value="OAA73618.1"/>
    <property type="molecule type" value="Genomic_DNA"/>
</dbReference>
<dbReference type="Gene3D" id="3.60.21.10">
    <property type="match status" value="1"/>
</dbReference>
<dbReference type="GeneID" id="30016811"/>
<evidence type="ECO:0000313" key="4">
    <source>
        <dbReference type="Proteomes" id="UP000076744"/>
    </source>
</evidence>
<dbReference type="InterPro" id="IPR051693">
    <property type="entry name" value="UPF0046_metallophosphoest"/>
</dbReference>
<dbReference type="OrthoDB" id="630188at2759"/>
<dbReference type="Proteomes" id="UP000076744">
    <property type="component" value="Unassembled WGS sequence"/>
</dbReference>
<accession>A0A168EBP0</accession>
<reference evidence="3 4" key="1">
    <citation type="journal article" date="2016" name="Genome Biol. Evol.">
        <title>Divergent and convergent evolution of fungal pathogenicity.</title>
        <authorList>
            <person name="Shang Y."/>
            <person name="Xiao G."/>
            <person name="Zheng P."/>
            <person name="Cen K."/>
            <person name="Zhan S."/>
            <person name="Wang C."/>
        </authorList>
    </citation>
    <scope>NUCLEOTIDE SEQUENCE [LARGE SCALE GENOMIC DNA]</scope>
    <source>
        <strain evidence="3 4">ARSEF 2679</strain>
    </source>
</reference>
<gene>
    <name evidence="3" type="ORF">ISF_00519</name>
</gene>
<dbReference type="PANTHER" id="PTHR12905">
    <property type="entry name" value="METALLOPHOSPHOESTERASE"/>
    <property type="match status" value="1"/>
</dbReference>
<organism evidence="3 4">
    <name type="scientific">Cordyceps fumosorosea (strain ARSEF 2679)</name>
    <name type="common">Isaria fumosorosea</name>
    <dbReference type="NCBI Taxonomy" id="1081104"/>
    <lineage>
        <taxon>Eukaryota</taxon>
        <taxon>Fungi</taxon>
        <taxon>Dikarya</taxon>
        <taxon>Ascomycota</taxon>
        <taxon>Pezizomycotina</taxon>
        <taxon>Sordariomycetes</taxon>
        <taxon>Hypocreomycetidae</taxon>
        <taxon>Hypocreales</taxon>
        <taxon>Cordycipitaceae</taxon>
        <taxon>Cordyceps</taxon>
    </lineage>
</organism>
<dbReference type="RefSeq" id="XP_018708576.1">
    <property type="nucleotide sequence ID" value="XM_018844126.1"/>
</dbReference>
<sequence length="310" mass="32688">MCIPSALLMASVDDRPSDDRPSIPALHPPRPSPWRLLRQSPTLFLARLLYPYRATAAAPLISSSSSSSSPASASSISVVCISDTHNTQPPVPDGDLLLHAGNLTVRGTLAELRAQVAWLASLPHPHKVVIAGNHDLCLDAAFLARSPPPPEDDGAPLPDWAGAGITYLDGAAATLTLRGGRTLTVYGSPLTPAFGRWAFQHHHHHRHPASAWPGGPATPGVDVLLTHGPPRGLLDGDGRGCPLLRREVARARPRLLVCGHVHAGRGVATLRHDRFQAAHDEVEQEGGGAARGSRCCWSGGLSSGTWGGHL</sequence>
<dbReference type="PANTHER" id="PTHR12905:SF18">
    <property type="entry name" value="ESTER HYDROLASE, PUTATIVE (AFU_ORTHOLOGUE AFUA_4G03130)-RELATED"/>
    <property type="match status" value="1"/>
</dbReference>
<name>A0A168EBP0_CORFA</name>
<evidence type="ECO:0000256" key="1">
    <source>
        <dbReference type="SAM" id="MobiDB-lite"/>
    </source>
</evidence>
<protein>
    <submittedName>
        <fullName evidence="3">Metallophosphoesterase domain protein</fullName>
    </submittedName>
</protein>
<dbReference type="CDD" id="cd07379">
    <property type="entry name" value="MPP_239FB"/>
    <property type="match status" value="1"/>
</dbReference>
<evidence type="ECO:0000259" key="2">
    <source>
        <dbReference type="Pfam" id="PF00149"/>
    </source>
</evidence>
<feature type="region of interest" description="Disordered" evidence="1">
    <location>
        <begin position="12"/>
        <end position="31"/>
    </location>
</feature>
<proteinExistence type="predicted"/>
<keyword evidence="4" id="KW-1185">Reference proteome</keyword>